<comment type="subcellular location">
    <subcellularLocation>
        <location evidence="1">Mitochondrion</location>
    </subcellularLocation>
</comment>
<evidence type="ECO:0000256" key="2">
    <source>
        <dbReference type="ARBA" id="ARBA00009540"/>
    </source>
</evidence>
<reference evidence="6 7" key="1">
    <citation type="submission" date="2024-04" db="EMBL/GenBank/DDBJ databases">
        <title>Symmetric and asymmetric DNA N6-adenine methylation regulates different biological responses in Mucorales.</title>
        <authorList>
            <consortium name="Lawrence Berkeley National Laboratory"/>
            <person name="Lax C."/>
            <person name="Mondo S.J."/>
            <person name="Osorio-Concepcion M."/>
            <person name="Muszewska A."/>
            <person name="Corrochano-Luque M."/>
            <person name="Gutierrez G."/>
            <person name="Riley R."/>
            <person name="Lipzen A."/>
            <person name="Guo J."/>
            <person name="Hundley H."/>
            <person name="Amirebrahimi M."/>
            <person name="Ng V."/>
            <person name="Lorenzo-Gutierrez D."/>
            <person name="Binder U."/>
            <person name="Yang J."/>
            <person name="Song Y."/>
            <person name="Canovas D."/>
            <person name="Navarro E."/>
            <person name="Freitag M."/>
            <person name="Gabaldon T."/>
            <person name="Grigoriev I.V."/>
            <person name="Corrochano L.M."/>
            <person name="Nicolas F.E."/>
            <person name="Garre V."/>
        </authorList>
    </citation>
    <scope>NUCLEOTIDE SEQUENCE [LARGE SCALE GENOMIC DNA]</scope>
    <source>
        <strain evidence="6 7">L51</strain>
    </source>
</reference>
<dbReference type="PANTHER" id="PTHR23354:SF62">
    <property type="entry name" value="MUSTARD, ISOFORM V"/>
    <property type="match status" value="1"/>
</dbReference>
<dbReference type="SMART" id="SM00584">
    <property type="entry name" value="TLDc"/>
    <property type="match status" value="1"/>
</dbReference>
<sequence>MRRTSSACSDLSRYLQSCSANNKSKWWIGPKRRFSTLSYSDEDDASYHKHSRNERSLSADALFCQETLATPQLTLDERDQSTFPCLTSPLAEDLRSWLPARVAVADKWSLLYSLDQHGCSLSTLYNRIHDKGPCLLVLQNTEDETFGAYLSEPFKVNSKYYGSGECFLWRTDSSNKLHVYPWTMANDYLLYSDQDILAVGGSNGKFGLCLHANLTDGHSQPCLTFNNPALTQDPSFECVGIEFWGFKF</sequence>
<dbReference type="EMBL" id="JBCLYO010000006">
    <property type="protein sequence ID" value="KAL0087538.1"/>
    <property type="molecule type" value="Genomic_DNA"/>
</dbReference>
<evidence type="ECO:0000313" key="7">
    <source>
        <dbReference type="Proteomes" id="UP001448207"/>
    </source>
</evidence>
<comment type="similarity">
    <text evidence="2">Belongs to the OXR1 family.</text>
</comment>
<protein>
    <recommendedName>
        <fullName evidence="4">Oxidation resistance protein 1</fullName>
    </recommendedName>
</protein>
<feature type="domain" description="TLDc" evidence="5">
    <location>
        <begin position="84"/>
        <end position="247"/>
    </location>
</feature>
<dbReference type="Pfam" id="PF07534">
    <property type="entry name" value="TLD"/>
    <property type="match status" value="1"/>
</dbReference>
<organism evidence="6 7">
    <name type="scientific">Phycomyces blakesleeanus</name>
    <dbReference type="NCBI Taxonomy" id="4837"/>
    <lineage>
        <taxon>Eukaryota</taxon>
        <taxon>Fungi</taxon>
        <taxon>Fungi incertae sedis</taxon>
        <taxon>Mucoromycota</taxon>
        <taxon>Mucoromycotina</taxon>
        <taxon>Mucoromycetes</taxon>
        <taxon>Mucorales</taxon>
        <taxon>Phycomycetaceae</taxon>
        <taxon>Phycomyces</taxon>
    </lineage>
</organism>
<evidence type="ECO:0000313" key="6">
    <source>
        <dbReference type="EMBL" id="KAL0087538.1"/>
    </source>
</evidence>
<keyword evidence="7" id="KW-1185">Reference proteome</keyword>
<evidence type="ECO:0000256" key="4">
    <source>
        <dbReference type="ARBA" id="ARBA00040604"/>
    </source>
</evidence>
<dbReference type="InterPro" id="IPR006571">
    <property type="entry name" value="TLDc_dom"/>
</dbReference>
<evidence type="ECO:0000256" key="3">
    <source>
        <dbReference type="ARBA" id="ARBA00023128"/>
    </source>
</evidence>
<proteinExistence type="inferred from homology"/>
<name>A0ABR3B1Y3_PHYBL</name>
<accession>A0ABR3B1Y3</accession>
<dbReference type="Proteomes" id="UP001448207">
    <property type="component" value="Unassembled WGS sequence"/>
</dbReference>
<keyword evidence="3" id="KW-0496">Mitochondrion</keyword>
<comment type="caution">
    <text evidence="6">The sequence shown here is derived from an EMBL/GenBank/DDBJ whole genome shotgun (WGS) entry which is preliminary data.</text>
</comment>
<dbReference type="PANTHER" id="PTHR23354">
    <property type="entry name" value="NUCLEOLAR PROTEIN 7/ESTROGEN RECEPTOR COACTIVATOR-RELATED"/>
    <property type="match status" value="1"/>
</dbReference>
<evidence type="ECO:0000259" key="5">
    <source>
        <dbReference type="PROSITE" id="PS51886"/>
    </source>
</evidence>
<dbReference type="PROSITE" id="PS51886">
    <property type="entry name" value="TLDC"/>
    <property type="match status" value="1"/>
</dbReference>
<evidence type="ECO:0000256" key="1">
    <source>
        <dbReference type="ARBA" id="ARBA00004173"/>
    </source>
</evidence>
<gene>
    <name evidence="6" type="ORF">J3Q64DRAFT_1638155</name>
</gene>